<dbReference type="Proteomes" id="UP000013261">
    <property type="component" value="Unassembled WGS sequence"/>
</dbReference>
<accession>N9MX22</accession>
<dbReference type="EMBL" id="APRL01000010">
    <property type="protein sequence ID" value="ENW94414.1"/>
    <property type="molecule type" value="Genomic_DNA"/>
</dbReference>
<proteinExistence type="predicted"/>
<dbReference type="PATRIC" id="fig|1217703.3.peg.1289"/>
<dbReference type="RefSeq" id="WP_005186524.1">
    <property type="nucleotide sequence ID" value="NZ_CBCSJS010000011.1"/>
</dbReference>
<accession>N9SH63</accession>
<dbReference type="AlphaFoldDB" id="N9SH63"/>
<name>N9SH63_9GAMM</name>
<reference evidence="1 2" key="1">
    <citation type="submission" date="2013-02" db="EMBL/GenBank/DDBJ databases">
        <title>The Genome Sequence of Acinetobacter sp. ANC 4105.</title>
        <authorList>
            <consortium name="The Broad Institute Genome Sequencing Platform"/>
            <consortium name="The Broad Institute Genome Sequencing Center for Infectious Disease"/>
            <person name="Cerqueira G."/>
            <person name="Feldgarden M."/>
            <person name="Courvalin P."/>
            <person name="Perichon B."/>
            <person name="Grillot-Courvalin C."/>
            <person name="Clermont D."/>
            <person name="Rocha E."/>
            <person name="Yoon E.-J."/>
            <person name="Nemec A."/>
            <person name="Walker B."/>
            <person name="Young S.K."/>
            <person name="Zeng Q."/>
            <person name="Gargeya S."/>
            <person name="Fitzgerald M."/>
            <person name="Haas B."/>
            <person name="Abouelleil A."/>
            <person name="Alvarado L."/>
            <person name="Arachchi H.M."/>
            <person name="Berlin A.M."/>
            <person name="Chapman S.B."/>
            <person name="Dewar J."/>
            <person name="Goldberg J."/>
            <person name="Griggs A."/>
            <person name="Gujja S."/>
            <person name="Hansen M."/>
            <person name="Howarth C."/>
            <person name="Imamovic A."/>
            <person name="Larimer J."/>
            <person name="McCowan C."/>
            <person name="Murphy C."/>
            <person name="Neiman D."/>
            <person name="Pearson M."/>
            <person name="Priest M."/>
            <person name="Roberts A."/>
            <person name="Saif S."/>
            <person name="Shea T."/>
            <person name="Sisk P."/>
            <person name="Sykes S."/>
            <person name="Wortman J."/>
            <person name="Nusbaum C."/>
            <person name="Birren B."/>
        </authorList>
    </citation>
    <scope>NUCLEOTIDE SEQUENCE [LARGE SCALE GENOMIC DNA]</scope>
    <source>
        <strain evidence="1 2">ANC 4105</strain>
    </source>
</reference>
<evidence type="ECO:0000313" key="1">
    <source>
        <dbReference type="EMBL" id="ENW94414.1"/>
    </source>
</evidence>
<comment type="caution">
    <text evidence="1">The sequence shown here is derived from an EMBL/GenBank/DDBJ whole genome shotgun (WGS) entry which is preliminary data.</text>
</comment>
<dbReference type="HOGENOM" id="CLU_142669_0_0_6"/>
<evidence type="ECO:0000313" key="2">
    <source>
        <dbReference type="Proteomes" id="UP000013261"/>
    </source>
</evidence>
<sequence length="150" mass="17475">MNEFELKIRYPHQMNHNDIDHVGTFDLATILTKFDEMAWRQQLVRQLQLNGADTSFIVSDHRTEQTISITLDAYAKSQQLEFKLDSDIPVIIPKKDLFGLVTRKSKDSISFKQLSLARVKDYLIAFLNRDIESLEERYKEKLSKALKTPS</sequence>
<dbReference type="OrthoDB" id="6688366at2"/>
<organism evidence="1 2">
    <name type="scientific">Acinetobacter dispersus</name>
    <dbReference type="NCBI Taxonomy" id="70348"/>
    <lineage>
        <taxon>Bacteria</taxon>
        <taxon>Pseudomonadati</taxon>
        <taxon>Pseudomonadota</taxon>
        <taxon>Gammaproteobacteria</taxon>
        <taxon>Moraxellales</taxon>
        <taxon>Moraxellaceae</taxon>
        <taxon>Acinetobacter</taxon>
    </lineage>
</organism>
<keyword evidence="2" id="KW-1185">Reference proteome</keyword>
<gene>
    <name evidence="1" type="ORF">F904_01340</name>
</gene>
<protein>
    <submittedName>
        <fullName evidence="1">Uncharacterized protein</fullName>
    </submittedName>
</protein>